<sequence>MKLPASVTIKEVGPRDGLQNEKRILPAADKIAWVNRLSDTGLSYIEVSSFVHPKWIPALADAAEVFAGIERKPDVTYAALVPNLNGLERALSAGADEVNVFLSASEAHSRKNINKSIAEAVQAVKEVTQQGLAAGKQVRGYISTVFGCPYEGAVALDTVERLCEELFSFGIYEISVGDTIGVANPQQVELVLERLLRSFPAGQFAMHFHNTYGMALANVLKSLEAGITVYDSSCGGLGGCPYAPGASGNAATNDLVHMLHKMGIQTQVDEDKLLGASRLIEQKLEAALPSHVYQARKHQTVSR</sequence>
<gene>
    <name evidence="5" type="ORF">NK662_17660</name>
</gene>
<comment type="similarity">
    <text evidence="1">Belongs to the HMG-CoA lyase family.</text>
</comment>
<dbReference type="Gene3D" id="3.20.20.70">
    <property type="entry name" value="Aldolase class I"/>
    <property type="match status" value="1"/>
</dbReference>
<dbReference type="InterPro" id="IPR043594">
    <property type="entry name" value="HMGL"/>
</dbReference>
<dbReference type="Pfam" id="PF00682">
    <property type="entry name" value="HMGL-like"/>
    <property type="match status" value="1"/>
</dbReference>
<protein>
    <submittedName>
        <fullName evidence="5">Hydroxymethylglutaryl-CoA lyase</fullName>
    </submittedName>
</protein>
<dbReference type="PROSITE" id="PS50991">
    <property type="entry name" value="PYR_CT"/>
    <property type="match status" value="1"/>
</dbReference>
<evidence type="ECO:0000313" key="5">
    <source>
        <dbReference type="EMBL" id="MCP8970351.1"/>
    </source>
</evidence>
<accession>A0AA41XDZ6</accession>
<feature type="domain" description="Pyruvate carboxyltransferase" evidence="4">
    <location>
        <begin position="7"/>
        <end position="274"/>
    </location>
</feature>
<dbReference type="NCBIfam" id="NF004283">
    <property type="entry name" value="PRK05692.1"/>
    <property type="match status" value="1"/>
</dbReference>
<dbReference type="SUPFAM" id="SSF51569">
    <property type="entry name" value="Aldolase"/>
    <property type="match status" value="1"/>
</dbReference>
<evidence type="ECO:0000256" key="2">
    <source>
        <dbReference type="ARBA" id="ARBA00022723"/>
    </source>
</evidence>
<evidence type="ECO:0000313" key="6">
    <source>
        <dbReference type="Proteomes" id="UP001156102"/>
    </source>
</evidence>
<dbReference type="PANTHER" id="PTHR42738">
    <property type="entry name" value="HYDROXYMETHYLGLUTARYL-COA LYASE"/>
    <property type="match status" value="1"/>
</dbReference>
<dbReference type="AlphaFoldDB" id="A0AA41XDZ6"/>
<organism evidence="5 6">
    <name type="scientific">Ectobacillus ponti</name>
    <dbReference type="NCBI Taxonomy" id="2961894"/>
    <lineage>
        <taxon>Bacteria</taxon>
        <taxon>Bacillati</taxon>
        <taxon>Bacillota</taxon>
        <taxon>Bacilli</taxon>
        <taxon>Bacillales</taxon>
        <taxon>Bacillaceae</taxon>
        <taxon>Ectobacillus</taxon>
    </lineage>
</organism>
<dbReference type="InterPro" id="IPR000891">
    <property type="entry name" value="PYR_CT"/>
</dbReference>
<keyword evidence="2" id="KW-0479">Metal-binding</keyword>
<dbReference type="InterPro" id="IPR013785">
    <property type="entry name" value="Aldolase_TIM"/>
</dbReference>
<reference evidence="5" key="1">
    <citation type="submission" date="2022-07" db="EMBL/GenBank/DDBJ databases">
        <authorList>
            <person name="Li W.-J."/>
            <person name="Deng Q.-Q."/>
        </authorList>
    </citation>
    <scope>NUCLEOTIDE SEQUENCE</scope>
    <source>
        <strain evidence="5">SYSU M60031</strain>
    </source>
</reference>
<keyword evidence="3 5" id="KW-0456">Lyase</keyword>
<dbReference type="GO" id="GO:0006552">
    <property type="term" value="P:L-leucine catabolic process"/>
    <property type="evidence" value="ECO:0007669"/>
    <property type="project" value="TreeGrafter"/>
</dbReference>
<name>A0AA41XDZ6_9BACI</name>
<dbReference type="GO" id="GO:0046951">
    <property type="term" value="P:ketone body biosynthetic process"/>
    <property type="evidence" value="ECO:0007669"/>
    <property type="project" value="TreeGrafter"/>
</dbReference>
<proteinExistence type="inferred from homology"/>
<comment type="caution">
    <text evidence="5">The sequence shown here is derived from an EMBL/GenBank/DDBJ whole genome shotgun (WGS) entry which is preliminary data.</text>
</comment>
<dbReference type="PANTHER" id="PTHR42738:SF7">
    <property type="entry name" value="HYDROXYMETHYLGLUTARYL-COA LYASE"/>
    <property type="match status" value="1"/>
</dbReference>
<evidence type="ECO:0000259" key="4">
    <source>
        <dbReference type="PROSITE" id="PS50991"/>
    </source>
</evidence>
<dbReference type="FunFam" id="3.20.20.70:FF:000071">
    <property type="entry name" value="Hydroxymethylglutaryl-CoA lyase"/>
    <property type="match status" value="1"/>
</dbReference>
<dbReference type="GO" id="GO:0004419">
    <property type="term" value="F:hydroxymethylglutaryl-CoA lyase activity"/>
    <property type="evidence" value="ECO:0007669"/>
    <property type="project" value="TreeGrafter"/>
</dbReference>
<dbReference type="Proteomes" id="UP001156102">
    <property type="component" value="Unassembled WGS sequence"/>
</dbReference>
<dbReference type="CDD" id="cd07938">
    <property type="entry name" value="DRE_TIM_HMGL"/>
    <property type="match status" value="1"/>
</dbReference>
<evidence type="ECO:0000256" key="1">
    <source>
        <dbReference type="ARBA" id="ARBA00009405"/>
    </source>
</evidence>
<dbReference type="GO" id="GO:0046872">
    <property type="term" value="F:metal ion binding"/>
    <property type="evidence" value="ECO:0007669"/>
    <property type="project" value="UniProtKB-KW"/>
</dbReference>
<dbReference type="EMBL" id="JANCLT010000011">
    <property type="protein sequence ID" value="MCP8970351.1"/>
    <property type="molecule type" value="Genomic_DNA"/>
</dbReference>
<dbReference type="RefSeq" id="WP_254760272.1">
    <property type="nucleotide sequence ID" value="NZ_JANCLT010000011.1"/>
</dbReference>
<evidence type="ECO:0000256" key="3">
    <source>
        <dbReference type="ARBA" id="ARBA00023239"/>
    </source>
</evidence>
<keyword evidence="6" id="KW-1185">Reference proteome</keyword>